<dbReference type="Gene3D" id="3.30.450.290">
    <property type="match status" value="1"/>
</dbReference>
<evidence type="ECO:0000256" key="4">
    <source>
        <dbReference type="ARBA" id="ARBA00023136"/>
    </source>
</evidence>
<gene>
    <name evidence="11" type="ORF">J3U87_26640</name>
</gene>
<keyword evidence="5 7" id="KW-0807">Transducer</keyword>
<evidence type="ECO:0000256" key="2">
    <source>
        <dbReference type="ARBA" id="ARBA00022692"/>
    </source>
</evidence>
<dbReference type="PANTHER" id="PTHR32089:SF119">
    <property type="entry name" value="METHYL-ACCEPTING CHEMOTAXIS PROTEIN CTPL"/>
    <property type="match status" value="1"/>
</dbReference>
<keyword evidence="2 8" id="KW-0812">Transmembrane</keyword>
<dbReference type="PROSITE" id="PS50885">
    <property type="entry name" value="HAMP"/>
    <property type="match status" value="1"/>
</dbReference>
<dbReference type="InterPro" id="IPR004089">
    <property type="entry name" value="MCPsignal_dom"/>
</dbReference>
<evidence type="ECO:0000313" key="11">
    <source>
        <dbReference type="EMBL" id="QTD49180.1"/>
    </source>
</evidence>
<dbReference type="SUPFAM" id="SSF58104">
    <property type="entry name" value="Methyl-accepting chemotaxis protein (MCP) signaling domain"/>
    <property type="match status" value="1"/>
</dbReference>
<dbReference type="PANTHER" id="PTHR32089">
    <property type="entry name" value="METHYL-ACCEPTING CHEMOTAXIS PROTEIN MCPB"/>
    <property type="match status" value="1"/>
</dbReference>
<keyword evidence="4 8" id="KW-0472">Membrane</keyword>
<dbReference type="Pfam" id="PF00672">
    <property type="entry name" value="HAMP"/>
    <property type="match status" value="1"/>
</dbReference>
<dbReference type="SMART" id="SM00283">
    <property type="entry name" value="MA"/>
    <property type="match status" value="1"/>
</dbReference>
<evidence type="ECO:0000256" key="8">
    <source>
        <dbReference type="SAM" id="Phobius"/>
    </source>
</evidence>
<comment type="similarity">
    <text evidence="6">Belongs to the methyl-accepting chemotaxis (MCP) protein family.</text>
</comment>
<reference evidence="11" key="1">
    <citation type="submission" date="2021-03" db="EMBL/GenBank/DDBJ databases">
        <title>Acanthopleuribacteraceae sp. M133.</title>
        <authorList>
            <person name="Wang G."/>
        </authorList>
    </citation>
    <scope>NUCLEOTIDE SEQUENCE</scope>
    <source>
        <strain evidence="11">M133</strain>
    </source>
</reference>
<protein>
    <submittedName>
        <fullName evidence="11">Methyl-accepting chemotaxis protein</fullName>
    </submittedName>
</protein>
<comment type="subcellular location">
    <subcellularLocation>
        <location evidence="1">Membrane</location>
        <topology evidence="1">Multi-pass membrane protein</topology>
    </subcellularLocation>
</comment>
<dbReference type="Proteomes" id="UP000663929">
    <property type="component" value="Chromosome"/>
</dbReference>
<evidence type="ECO:0000256" key="5">
    <source>
        <dbReference type="ARBA" id="ARBA00023224"/>
    </source>
</evidence>
<dbReference type="AlphaFoldDB" id="A0A8A4THZ2"/>
<dbReference type="GO" id="GO:0007165">
    <property type="term" value="P:signal transduction"/>
    <property type="evidence" value="ECO:0007669"/>
    <property type="project" value="UniProtKB-KW"/>
</dbReference>
<dbReference type="PROSITE" id="PS50111">
    <property type="entry name" value="CHEMOTAXIS_TRANSDUC_2"/>
    <property type="match status" value="1"/>
</dbReference>
<dbReference type="CDD" id="cd06225">
    <property type="entry name" value="HAMP"/>
    <property type="match status" value="1"/>
</dbReference>
<organism evidence="11 12">
    <name type="scientific">Sulfidibacter corallicola</name>
    <dbReference type="NCBI Taxonomy" id="2818388"/>
    <lineage>
        <taxon>Bacteria</taxon>
        <taxon>Pseudomonadati</taxon>
        <taxon>Acidobacteriota</taxon>
        <taxon>Holophagae</taxon>
        <taxon>Acanthopleuribacterales</taxon>
        <taxon>Acanthopleuribacteraceae</taxon>
        <taxon>Sulfidibacter</taxon>
    </lineage>
</organism>
<evidence type="ECO:0000256" key="6">
    <source>
        <dbReference type="ARBA" id="ARBA00029447"/>
    </source>
</evidence>
<dbReference type="SMART" id="SM00304">
    <property type="entry name" value="HAMP"/>
    <property type="match status" value="2"/>
</dbReference>
<dbReference type="EMBL" id="CP071793">
    <property type="protein sequence ID" value="QTD49180.1"/>
    <property type="molecule type" value="Genomic_DNA"/>
</dbReference>
<evidence type="ECO:0000259" key="9">
    <source>
        <dbReference type="PROSITE" id="PS50111"/>
    </source>
</evidence>
<evidence type="ECO:0000256" key="3">
    <source>
        <dbReference type="ARBA" id="ARBA00022989"/>
    </source>
</evidence>
<evidence type="ECO:0000313" key="12">
    <source>
        <dbReference type="Proteomes" id="UP000663929"/>
    </source>
</evidence>
<dbReference type="GO" id="GO:0016020">
    <property type="term" value="C:membrane"/>
    <property type="evidence" value="ECO:0007669"/>
    <property type="project" value="UniProtKB-SubCell"/>
</dbReference>
<dbReference type="Pfam" id="PF00015">
    <property type="entry name" value="MCPsignal"/>
    <property type="match status" value="1"/>
</dbReference>
<sequence length="611" mass="66089">MFANRSIRWKVLTLVASVFLVVTAATSWLSIRDQSKYVLENAEKHVDDLADGYFDALNTMMLTGTIARRDILQRKMLANPEVIGVRTIRSDALNKQFPAQNEHESAQDDYDLRALDGEVVSILHEEEIGRVITMIKPAIAKSEIEGEAVACTSCHLVPDGTVLGAVRIDFSLAERDQATRGHVIRGIVVDLLLLTLGLLFLAVALNRMILIPLKRMRSVVGKIADGDLTPRLEVKANDEMGQMARWLNNFVHGLGQGISGIQRDALMLADSADDLVKVSRGFSEGAAVVDQQVREVAKATSDMGRRLDTVAQSTGEINGSLHTVSSSSHQVTENMKHADGAVRETDDRLSSLAVASGEMSDTIGQISQNAGLALDVSQRAVDSASRAQVQIQHLSAATHEIDSVIAAIEEIAEVTQTLALNATIEAARAGLAGRGFSVVAAEVRELAKETNAATARIQQCVTDMGKSTRIAVTEIQNINAVIGEVNQRMNQIATAVDQQNQTTRQNADDIQLASSHMNQVTDSVGQASREMNRIAENLTRMVDRTERVSGNVGKMAKGTKAITGNMDRMAETSSGSRTDADRLRESAGEMAKMAASLQSLVAKYRVPEEQN</sequence>
<keyword evidence="3 8" id="KW-1133">Transmembrane helix</keyword>
<dbReference type="Gene3D" id="1.10.287.950">
    <property type="entry name" value="Methyl-accepting chemotaxis protein"/>
    <property type="match status" value="1"/>
</dbReference>
<feature type="domain" description="Methyl-accepting transducer" evidence="9">
    <location>
        <begin position="285"/>
        <end position="539"/>
    </location>
</feature>
<dbReference type="RefSeq" id="WP_237378821.1">
    <property type="nucleotide sequence ID" value="NZ_CP071793.1"/>
</dbReference>
<feature type="transmembrane region" description="Helical" evidence="8">
    <location>
        <begin position="183"/>
        <end position="205"/>
    </location>
</feature>
<dbReference type="InterPro" id="IPR003660">
    <property type="entry name" value="HAMP_dom"/>
</dbReference>
<proteinExistence type="inferred from homology"/>
<evidence type="ECO:0000256" key="7">
    <source>
        <dbReference type="PROSITE-ProRule" id="PRU00284"/>
    </source>
</evidence>
<dbReference type="Gene3D" id="6.10.340.10">
    <property type="match status" value="1"/>
</dbReference>
<name>A0A8A4THZ2_SULCO</name>
<keyword evidence="12" id="KW-1185">Reference proteome</keyword>
<feature type="domain" description="HAMP" evidence="10">
    <location>
        <begin position="207"/>
        <end position="259"/>
    </location>
</feature>
<evidence type="ECO:0000256" key="1">
    <source>
        <dbReference type="ARBA" id="ARBA00004141"/>
    </source>
</evidence>
<accession>A0A8A4THZ2</accession>
<dbReference type="KEGG" id="scor:J3U87_26640"/>
<evidence type="ECO:0000259" key="10">
    <source>
        <dbReference type="PROSITE" id="PS50885"/>
    </source>
</evidence>